<dbReference type="GO" id="GO:0071555">
    <property type="term" value="P:cell wall organization"/>
    <property type="evidence" value="ECO:0007669"/>
    <property type="project" value="UniProtKB-KW"/>
</dbReference>
<comment type="similarity">
    <text evidence="2 8">Belongs to the glycosyl hydrolase 28 family.</text>
</comment>
<proteinExistence type="inferred from homology"/>
<evidence type="ECO:0000256" key="2">
    <source>
        <dbReference type="ARBA" id="ARBA00008834"/>
    </source>
</evidence>
<sequence>MANQSYSLVCHLLLLLALSNIIIPSISSVKSQEKPGRTDKNEDYGGASRDGKHILRKDYLRNYSSPPPRYGSRIYSVLSFGAAGDGVSDDSKIDGMLLAPSSTSAWPKYNLLQWLNFKWLHDFTIQGSGTLDGQGSQLRNTSQFHQSPKAKLETRPTVVRFYKSYNITVRNIRIVNSPQCHLKFDSSRGIKVKSLTISSSQDSPNTDGIHLQNTRDVEIKNSNIGCGDDCVSIQTGCSNIHIHNVNCNPGHGISLGGLGRSNSLACVSDVSVDNINVQNALSGVRIKTWQGGVGSVRNVTFSNVKVSNVEIPIVIDQYYCNKKSCKNKTDAVAISDITYKGISGTYSFQPMHLACSDSTPCSGLNLINVKLSPENNSQALQKPFCWKSYGEAYGLFDPSSVGCLQRNDRLSKTLTKSHNNTC</sequence>
<feature type="chain" id="PRO_5028393152" description="Polygalacturonase" evidence="10">
    <location>
        <begin position="29"/>
        <end position="422"/>
    </location>
</feature>
<dbReference type="SUPFAM" id="SSF51126">
    <property type="entry name" value="Pectin lyase-like"/>
    <property type="match status" value="1"/>
</dbReference>
<keyword evidence="10" id="KW-0732">Signal</keyword>
<comment type="subcellular location">
    <subcellularLocation>
        <location evidence="1">Secreted</location>
        <location evidence="1">Cell wall</location>
    </subcellularLocation>
</comment>
<dbReference type="EMBL" id="LR862152">
    <property type="protein sequence ID" value="CAD1834839.1"/>
    <property type="molecule type" value="Genomic_DNA"/>
</dbReference>
<reference evidence="11" key="1">
    <citation type="submission" date="2020-07" db="EMBL/GenBank/DDBJ databases">
        <authorList>
            <person name="Lin J."/>
        </authorList>
    </citation>
    <scope>NUCLEOTIDE SEQUENCE</scope>
</reference>
<accession>A0A6V7PVF9</accession>
<dbReference type="Gene3D" id="2.160.20.10">
    <property type="entry name" value="Single-stranded right-handed beta-helix, Pectin lyase-like"/>
    <property type="match status" value="1"/>
</dbReference>
<protein>
    <recommendedName>
        <fullName evidence="12">Polygalacturonase</fullName>
    </recommendedName>
</protein>
<evidence type="ECO:0000256" key="5">
    <source>
        <dbReference type="ARBA" id="ARBA00022801"/>
    </source>
</evidence>
<organism evidence="11">
    <name type="scientific">Ananas comosus var. bracteatus</name>
    <name type="common">red pineapple</name>
    <dbReference type="NCBI Taxonomy" id="296719"/>
    <lineage>
        <taxon>Eukaryota</taxon>
        <taxon>Viridiplantae</taxon>
        <taxon>Streptophyta</taxon>
        <taxon>Embryophyta</taxon>
        <taxon>Tracheophyta</taxon>
        <taxon>Spermatophyta</taxon>
        <taxon>Magnoliopsida</taxon>
        <taxon>Liliopsida</taxon>
        <taxon>Poales</taxon>
        <taxon>Bromeliaceae</taxon>
        <taxon>Bromelioideae</taxon>
        <taxon>Ananas</taxon>
    </lineage>
</organism>
<evidence type="ECO:0000256" key="10">
    <source>
        <dbReference type="SAM" id="SignalP"/>
    </source>
</evidence>
<dbReference type="AlphaFoldDB" id="A0A6V7PVF9"/>
<evidence type="ECO:0000313" key="11">
    <source>
        <dbReference type="EMBL" id="CAD1834839.1"/>
    </source>
</evidence>
<keyword evidence="5 8" id="KW-0378">Hydrolase</keyword>
<keyword evidence="4" id="KW-0964">Secreted</keyword>
<evidence type="ECO:0000256" key="7">
    <source>
        <dbReference type="ARBA" id="ARBA00023316"/>
    </source>
</evidence>
<dbReference type="InterPro" id="IPR011050">
    <property type="entry name" value="Pectin_lyase_fold/virulence"/>
</dbReference>
<dbReference type="Pfam" id="PF00295">
    <property type="entry name" value="Glyco_hydro_28"/>
    <property type="match status" value="1"/>
</dbReference>
<evidence type="ECO:0000256" key="4">
    <source>
        <dbReference type="ARBA" id="ARBA00022525"/>
    </source>
</evidence>
<dbReference type="InterPro" id="IPR012334">
    <property type="entry name" value="Pectin_lyas_fold"/>
</dbReference>
<evidence type="ECO:0000256" key="3">
    <source>
        <dbReference type="ARBA" id="ARBA00022512"/>
    </source>
</evidence>
<keyword evidence="3" id="KW-0134">Cell wall</keyword>
<evidence type="ECO:0000256" key="1">
    <source>
        <dbReference type="ARBA" id="ARBA00004191"/>
    </source>
</evidence>
<dbReference type="InterPro" id="IPR006626">
    <property type="entry name" value="PbH1"/>
</dbReference>
<evidence type="ECO:0008006" key="12">
    <source>
        <dbReference type="Google" id="ProtNLM"/>
    </source>
</evidence>
<dbReference type="GO" id="GO:0004650">
    <property type="term" value="F:polygalacturonase activity"/>
    <property type="evidence" value="ECO:0007669"/>
    <property type="project" value="InterPro"/>
</dbReference>
<keyword evidence="7" id="KW-0961">Cell wall biogenesis/degradation</keyword>
<dbReference type="PANTHER" id="PTHR31375">
    <property type="match status" value="1"/>
</dbReference>
<evidence type="ECO:0000256" key="9">
    <source>
        <dbReference type="SAM" id="MobiDB-lite"/>
    </source>
</evidence>
<feature type="region of interest" description="Disordered" evidence="9">
    <location>
        <begin position="31"/>
        <end position="50"/>
    </location>
</feature>
<gene>
    <name evidence="11" type="ORF">CB5_LOCUS18050</name>
</gene>
<dbReference type="SMART" id="SM00710">
    <property type="entry name" value="PbH1"/>
    <property type="match status" value="5"/>
</dbReference>
<dbReference type="InterPro" id="IPR000743">
    <property type="entry name" value="Glyco_hydro_28"/>
</dbReference>
<evidence type="ECO:0000256" key="8">
    <source>
        <dbReference type="RuleBase" id="RU361169"/>
    </source>
</evidence>
<name>A0A6V7PVF9_ANACO</name>
<dbReference type="GO" id="GO:0005975">
    <property type="term" value="P:carbohydrate metabolic process"/>
    <property type="evidence" value="ECO:0007669"/>
    <property type="project" value="InterPro"/>
</dbReference>
<keyword evidence="6 8" id="KW-0326">Glycosidase</keyword>
<evidence type="ECO:0000256" key="6">
    <source>
        <dbReference type="ARBA" id="ARBA00023295"/>
    </source>
</evidence>
<feature type="signal peptide" evidence="10">
    <location>
        <begin position="1"/>
        <end position="28"/>
    </location>
</feature>